<evidence type="ECO:0008006" key="3">
    <source>
        <dbReference type="Google" id="ProtNLM"/>
    </source>
</evidence>
<accession>A0A0A9DQ73</accession>
<organism evidence="2">
    <name type="scientific">Arundo donax</name>
    <name type="common">Giant reed</name>
    <name type="synonym">Donax arundinaceus</name>
    <dbReference type="NCBI Taxonomy" id="35708"/>
    <lineage>
        <taxon>Eukaryota</taxon>
        <taxon>Viridiplantae</taxon>
        <taxon>Streptophyta</taxon>
        <taxon>Embryophyta</taxon>
        <taxon>Tracheophyta</taxon>
        <taxon>Spermatophyta</taxon>
        <taxon>Magnoliopsida</taxon>
        <taxon>Liliopsida</taxon>
        <taxon>Poales</taxon>
        <taxon>Poaceae</taxon>
        <taxon>PACMAD clade</taxon>
        <taxon>Arundinoideae</taxon>
        <taxon>Arundineae</taxon>
        <taxon>Arundo</taxon>
    </lineage>
</organism>
<dbReference type="PANTHER" id="PTHR10804">
    <property type="entry name" value="PROTEASE FAMILY M24 METHIONYL AMINOPEPTIDASE, AMINOPEPTIDASE P"/>
    <property type="match status" value="1"/>
</dbReference>
<dbReference type="EMBL" id="GBRH01209057">
    <property type="protein sequence ID" value="JAD88838.1"/>
    <property type="molecule type" value="Transcribed_RNA"/>
</dbReference>
<dbReference type="InterPro" id="IPR047113">
    <property type="entry name" value="PA2G4/ARX1"/>
</dbReference>
<name>A0A0A9DQ73_ARUDO</name>
<evidence type="ECO:0000256" key="1">
    <source>
        <dbReference type="ARBA" id="ARBA00007319"/>
    </source>
</evidence>
<dbReference type="AlphaFoldDB" id="A0A0A9DQ73"/>
<evidence type="ECO:0000313" key="2">
    <source>
        <dbReference type="EMBL" id="JAD88838.1"/>
    </source>
</evidence>
<reference evidence="2" key="1">
    <citation type="submission" date="2014-09" db="EMBL/GenBank/DDBJ databases">
        <authorList>
            <person name="Magalhaes I.L.F."/>
            <person name="Oliveira U."/>
            <person name="Santos F.R."/>
            <person name="Vidigal T.H.D.A."/>
            <person name="Brescovit A.D."/>
            <person name="Santos A.J."/>
        </authorList>
    </citation>
    <scope>NUCLEOTIDE SEQUENCE</scope>
    <source>
        <tissue evidence="2">Shoot tissue taken approximately 20 cm above the soil surface</tissue>
    </source>
</reference>
<comment type="similarity">
    <text evidence="1">Belongs to the peptidase M24 family.</text>
</comment>
<proteinExistence type="inferred from homology"/>
<dbReference type="PANTHER" id="PTHR10804:SF11">
    <property type="entry name" value="PROLIFERATION-ASSOCIATED PROTEIN 2G4"/>
    <property type="match status" value="1"/>
</dbReference>
<sequence>MHFCEQSHLSYVTNGSDDTVLAEDNVVKINTAIHIDGFIAAAAHTLLISDKPIPNRTADVIGAAEIAGESMLKRVKAGTKLLIAKLCIFSAISSRSFKLERNLC</sequence>
<dbReference type="SUPFAM" id="SSF55920">
    <property type="entry name" value="Creatinase/aminopeptidase"/>
    <property type="match status" value="1"/>
</dbReference>
<protein>
    <recommendedName>
        <fullName evidence="3">Peptidase M24 domain-containing protein</fullName>
    </recommendedName>
</protein>
<reference evidence="2" key="2">
    <citation type="journal article" date="2015" name="Data Brief">
        <title>Shoot transcriptome of the giant reed, Arundo donax.</title>
        <authorList>
            <person name="Barrero R.A."/>
            <person name="Guerrero F.D."/>
            <person name="Moolhuijzen P."/>
            <person name="Goolsby J.A."/>
            <person name="Tidwell J."/>
            <person name="Bellgard S.E."/>
            <person name="Bellgard M.I."/>
        </authorList>
    </citation>
    <scope>NUCLEOTIDE SEQUENCE</scope>
    <source>
        <tissue evidence="2">Shoot tissue taken approximately 20 cm above the soil surface</tissue>
    </source>
</reference>
<dbReference type="Gene3D" id="3.90.230.10">
    <property type="entry name" value="Creatinase/methionine aminopeptidase superfamily"/>
    <property type="match status" value="1"/>
</dbReference>
<dbReference type="InterPro" id="IPR036005">
    <property type="entry name" value="Creatinase/aminopeptidase-like"/>
</dbReference>